<dbReference type="SUPFAM" id="SSF51004">
    <property type="entry name" value="C-terminal (heme d1) domain of cytochrome cd1-nitrite reductase"/>
    <property type="match status" value="1"/>
</dbReference>
<gene>
    <name evidence="2" type="ORF">GCM10025791_44310</name>
</gene>
<dbReference type="PROSITE" id="PS51257">
    <property type="entry name" value="PROKAR_LIPOPROTEIN"/>
    <property type="match status" value="1"/>
</dbReference>
<keyword evidence="3" id="KW-1185">Reference proteome</keyword>
<dbReference type="AlphaFoldDB" id="A0AAV3U8Y0"/>
<protein>
    <recommendedName>
        <fullName evidence="4">5-methyltetrahydrofolate--homocysteine methyltransferase</fullName>
    </recommendedName>
</protein>
<proteinExistence type="predicted"/>
<feature type="chain" id="PRO_5043539736" description="5-methyltetrahydrofolate--homocysteine methyltransferase" evidence="1">
    <location>
        <begin position="19"/>
        <end position="451"/>
    </location>
</feature>
<organism evidence="2 3">
    <name type="scientific">Halioxenophilus aromaticivorans</name>
    <dbReference type="NCBI Taxonomy" id="1306992"/>
    <lineage>
        <taxon>Bacteria</taxon>
        <taxon>Pseudomonadati</taxon>
        <taxon>Pseudomonadota</taxon>
        <taxon>Gammaproteobacteria</taxon>
        <taxon>Alteromonadales</taxon>
        <taxon>Alteromonadaceae</taxon>
        <taxon>Halioxenophilus</taxon>
    </lineage>
</organism>
<dbReference type="EMBL" id="BAABLX010000076">
    <property type="protein sequence ID" value="GAA4958655.1"/>
    <property type="molecule type" value="Genomic_DNA"/>
</dbReference>
<feature type="signal peptide" evidence="1">
    <location>
        <begin position="1"/>
        <end position="18"/>
    </location>
</feature>
<reference evidence="3" key="1">
    <citation type="journal article" date="2019" name="Int. J. Syst. Evol. Microbiol.">
        <title>The Global Catalogue of Microorganisms (GCM) 10K type strain sequencing project: providing services to taxonomists for standard genome sequencing and annotation.</title>
        <authorList>
            <consortium name="The Broad Institute Genomics Platform"/>
            <consortium name="The Broad Institute Genome Sequencing Center for Infectious Disease"/>
            <person name="Wu L."/>
            <person name="Ma J."/>
        </authorList>
    </citation>
    <scope>NUCLEOTIDE SEQUENCE [LARGE SCALE GENOMIC DNA]</scope>
    <source>
        <strain evidence="3">JCM 19134</strain>
    </source>
</reference>
<name>A0AAV3U8Y0_9ALTE</name>
<comment type="caution">
    <text evidence="2">The sequence shown here is derived from an EMBL/GenBank/DDBJ whole genome shotgun (WGS) entry which is preliminary data.</text>
</comment>
<evidence type="ECO:0000313" key="3">
    <source>
        <dbReference type="Proteomes" id="UP001409585"/>
    </source>
</evidence>
<evidence type="ECO:0000313" key="2">
    <source>
        <dbReference type="EMBL" id="GAA4958655.1"/>
    </source>
</evidence>
<accession>A0AAV3U8Y0</accession>
<evidence type="ECO:0008006" key="4">
    <source>
        <dbReference type="Google" id="ProtNLM"/>
    </source>
</evidence>
<evidence type="ECO:0000256" key="1">
    <source>
        <dbReference type="SAM" id="SignalP"/>
    </source>
</evidence>
<dbReference type="RefSeq" id="WP_345427442.1">
    <property type="nucleotide sequence ID" value="NZ_AP031496.1"/>
</dbReference>
<dbReference type="InterPro" id="IPR011048">
    <property type="entry name" value="Haem_d1_sf"/>
</dbReference>
<dbReference type="Proteomes" id="UP001409585">
    <property type="component" value="Unassembled WGS sequence"/>
</dbReference>
<sequence length="451" mass="48756">MNFYKKQLLAFSVTLASAALLTGCGDAETNIVENEAIVEESEEEVGESDTSSGRLFLLDKTAVQAHVYDLSTTDLLATIPLDALPSAVYASGDYRFASLIERTEDKVGFVDGGLWQEPHDDHYDTYSTTPALMNNSLTGSRPTHFVRHEGKVAVFMDGDAATGAVAGVQVFEDHHIEDAEAPATLEFTMNMHGVAEPRGEYLISTIRREDALSTSNNFILPDQVGVYHLHDEEFELEQTIDLPCPDLHGAAQNESHVAFGCSDGILVLTDNGDGTFAAEKLANPDDLEDGLRIGSLWGHYDSGQFIALASAHGGSTSQLYAVDPDEGEIEAIDWQPEDGASAVARGFGSAAEQFLILDDQGYLTAVEPHDEGDHTHWEFGARLDISEEDVSTMPDGESFSMTLARNGHFAYVADPIAQHVLVIDLGLLEITGDIETDFVPSSPTWLGIASE</sequence>
<keyword evidence="1" id="KW-0732">Signal</keyword>